<feature type="signal peptide" evidence="1">
    <location>
        <begin position="1"/>
        <end position="21"/>
    </location>
</feature>
<gene>
    <name evidence="2" type="ORF">VCB98_07120</name>
</gene>
<accession>A0AAP6MMQ5</accession>
<evidence type="ECO:0000256" key="1">
    <source>
        <dbReference type="SAM" id="SignalP"/>
    </source>
</evidence>
<keyword evidence="1" id="KW-0732">Signal</keyword>
<reference evidence="2 3" key="1">
    <citation type="submission" date="2023-12" db="EMBL/GenBank/DDBJ databases">
        <title>Whole-genome sequencing of halo(alkali)philic microorganisms from hypersaline lakes.</title>
        <authorList>
            <person name="Sorokin D.Y."/>
            <person name="Merkel A.Y."/>
            <person name="Messina E."/>
            <person name="Yakimov M."/>
        </authorList>
    </citation>
    <scope>NUCLEOTIDE SEQUENCE [LARGE SCALE GENOMIC DNA]</scope>
    <source>
        <strain evidence="2 3">AB-CW1</strain>
    </source>
</reference>
<comment type="caution">
    <text evidence="2">The sequence shown here is derived from an EMBL/GenBank/DDBJ whole genome shotgun (WGS) entry which is preliminary data.</text>
</comment>
<protein>
    <submittedName>
        <fullName evidence="2">Uncharacterized protein</fullName>
    </submittedName>
</protein>
<sequence length="208" mass="23139">MKTRLSLLLLAGLVLCACAPASEEEVITRALAVDHESLPSHRHADRLDALQRRFLLDQNPGDQLLIAPWDTEESDVPYLITRLSDRPLTATRELRLLHDKVRSADARSNSELGYLLSSLAGKLAPPTGTRCLYLAMSPSNAGPPPAIEDEPGRGRHGAGWRAHLLIPDPESDPLEQRNRWIRHLHELGASRIQVHTLDHPLEQLPPCR</sequence>
<dbReference type="PROSITE" id="PS51257">
    <property type="entry name" value="PROKAR_LIPOPROTEIN"/>
    <property type="match status" value="1"/>
</dbReference>
<dbReference type="Proteomes" id="UP001302316">
    <property type="component" value="Unassembled WGS sequence"/>
</dbReference>
<name>A0AAP6MMQ5_9GAMM</name>
<evidence type="ECO:0000313" key="2">
    <source>
        <dbReference type="EMBL" id="MEA5445586.1"/>
    </source>
</evidence>
<dbReference type="RefSeq" id="WP_346051215.1">
    <property type="nucleotide sequence ID" value="NZ_JAYGII010000012.1"/>
</dbReference>
<feature type="chain" id="PRO_5042915627" evidence="1">
    <location>
        <begin position="22"/>
        <end position="208"/>
    </location>
</feature>
<organism evidence="2 3">
    <name type="scientific">Natronospira elongata</name>
    <dbReference type="NCBI Taxonomy" id="3110268"/>
    <lineage>
        <taxon>Bacteria</taxon>
        <taxon>Pseudomonadati</taxon>
        <taxon>Pseudomonadota</taxon>
        <taxon>Gammaproteobacteria</taxon>
        <taxon>Natronospirales</taxon>
        <taxon>Natronospiraceae</taxon>
        <taxon>Natronospira</taxon>
    </lineage>
</organism>
<proteinExistence type="predicted"/>
<dbReference type="AlphaFoldDB" id="A0AAP6MMQ5"/>
<evidence type="ECO:0000313" key="3">
    <source>
        <dbReference type="Proteomes" id="UP001302316"/>
    </source>
</evidence>
<keyword evidence="3" id="KW-1185">Reference proteome</keyword>
<dbReference type="EMBL" id="JAYGII010000012">
    <property type="protein sequence ID" value="MEA5445586.1"/>
    <property type="molecule type" value="Genomic_DNA"/>
</dbReference>